<reference evidence="5" key="3">
    <citation type="submission" date="2025-08" db="UniProtKB">
        <authorList>
            <consortium name="RefSeq"/>
        </authorList>
    </citation>
    <scope>IDENTIFICATION</scope>
    <source>
        <strain evidence="5">NI907</strain>
    </source>
</reference>
<dbReference type="PANTHER" id="PTHR23333">
    <property type="entry name" value="UBX DOMAIN CONTAINING PROTEIN"/>
    <property type="match status" value="1"/>
</dbReference>
<dbReference type="InterPro" id="IPR001012">
    <property type="entry name" value="UBX_dom"/>
</dbReference>
<dbReference type="OrthoDB" id="25887at2759"/>
<feature type="region of interest" description="Disordered" evidence="1">
    <location>
        <begin position="286"/>
        <end position="330"/>
    </location>
</feature>
<evidence type="ECO:0000313" key="4">
    <source>
        <dbReference type="Proteomes" id="UP000515153"/>
    </source>
</evidence>
<dbReference type="PROSITE" id="PS50033">
    <property type="entry name" value="UBX"/>
    <property type="match status" value="1"/>
</dbReference>
<dbReference type="GO" id="GO:0043130">
    <property type="term" value="F:ubiquitin binding"/>
    <property type="evidence" value="ECO:0007669"/>
    <property type="project" value="TreeGrafter"/>
</dbReference>
<feature type="domain" description="SEP" evidence="3">
    <location>
        <begin position="212"/>
        <end position="276"/>
    </location>
</feature>
<dbReference type="RefSeq" id="XP_030987674.1">
    <property type="nucleotide sequence ID" value="XM_031121513.1"/>
</dbReference>
<dbReference type="Gene3D" id="3.30.420.210">
    <property type="entry name" value="SEP domain"/>
    <property type="match status" value="1"/>
</dbReference>
<dbReference type="GO" id="GO:0031468">
    <property type="term" value="P:nuclear membrane reassembly"/>
    <property type="evidence" value="ECO:0007669"/>
    <property type="project" value="TreeGrafter"/>
</dbReference>
<dbReference type="Pfam" id="PF08059">
    <property type="entry name" value="SEP"/>
    <property type="match status" value="1"/>
</dbReference>
<dbReference type="InterPro" id="IPR036241">
    <property type="entry name" value="NSFL1C_SEP_dom_sf"/>
</dbReference>
<dbReference type="InterPro" id="IPR029071">
    <property type="entry name" value="Ubiquitin-like_domsf"/>
</dbReference>
<accession>A0A6P8BKY0</accession>
<feature type="compositionally biased region" description="Low complexity" evidence="1">
    <location>
        <begin position="301"/>
        <end position="327"/>
    </location>
</feature>
<dbReference type="FunFam" id="3.30.420.210:FF:000002">
    <property type="entry name" value="UBX domain-containing protein 1"/>
    <property type="match status" value="1"/>
</dbReference>
<dbReference type="SUPFAM" id="SSF46934">
    <property type="entry name" value="UBA-like"/>
    <property type="match status" value="1"/>
</dbReference>
<dbReference type="Gene3D" id="3.10.20.90">
    <property type="entry name" value="Phosphatidylinositol 3-kinase Catalytic Subunit, Chain A, domain 1"/>
    <property type="match status" value="1"/>
</dbReference>
<feature type="region of interest" description="Disordered" evidence="1">
    <location>
        <begin position="45"/>
        <end position="144"/>
    </location>
</feature>
<dbReference type="GO" id="GO:0043161">
    <property type="term" value="P:proteasome-mediated ubiquitin-dependent protein catabolic process"/>
    <property type="evidence" value="ECO:0007669"/>
    <property type="project" value="TreeGrafter"/>
</dbReference>
<proteinExistence type="predicted"/>
<dbReference type="InterPro" id="IPR009060">
    <property type="entry name" value="UBA-like_sf"/>
</dbReference>
<evidence type="ECO:0000256" key="1">
    <source>
        <dbReference type="SAM" id="MobiDB-lite"/>
    </source>
</evidence>
<dbReference type="SUPFAM" id="SSF102848">
    <property type="entry name" value="NSFL1 (p97 ATPase) cofactor p47, SEP domain"/>
    <property type="match status" value="1"/>
</dbReference>
<feature type="domain" description="UBX" evidence="2">
    <location>
        <begin position="331"/>
        <end position="399"/>
    </location>
</feature>
<dbReference type="SMART" id="SM00553">
    <property type="entry name" value="SEP"/>
    <property type="match status" value="1"/>
</dbReference>
<dbReference type="GO" id="GO:0000045">
    <property type="term" value="P:autophagosome assembly"/>
    <property type="evidence" value="ECO:0007669"/>
    <property type="project" value="TreeGrafter"/>
</dbReference>
<dbReference type="PROSITE" id="PS51399">
    <property type="entry name" value="SEP"/>
    <property type="match status" value="1"/>
</dbReference>
<evidence type="ECO:0000259" key="2">
    <source>
        <dbReference type="PROSITE" id="PS50033"/>
    </source>
</evidence>
<evidence type="ECO:0000313" key="5">
    <source>
        <dbReference type="RefSeq" id="XP_030987674.1"/>
    </source>
</evidence>
<dbReference type="GO" id="GO:0007030">
    <property type="term" value="P:Golgi organization"/>
    <property type="evidence" value="ECO:0007669"/>
    <property type="project" value="TreeGrafter"/>
</dbReference>
<evidence type="ECO:0000259" key="3">
    <source>
        <dbReference type="PROSITE" id="PS51399"/>
    </source>
</evidence>
<name>A0A6P8BKY0_PYRGI</name>
<evidence type="ECO:0008006" key="6">
    <source>
        <dbReference type="Google" id="ProtNLM"/>
    </source>
</evidence>
<dbReference type="InterPro" id="IPR012989">
    <property type="entry name" value="SEP_domain"/>
</dbReference>
<feature type="region of interest" description="Disordered" evidence="1">
    <location>
        <begin position="156"/>
        <end position="211"/>
    </location>
</feature>
<dbReference type="GeneID" id="41956427"/>
<gene>
    <name evidence="5" type="ORF">PgNI_01442</name>
</gene>
<dbReference type="Pfam" id="PF14555">
    <property type="entry name" value="UBA_4"/>
    <property type="match status" value="1"/>
</dbReference>
<dbReference type="Proteomes" id="UP000515153">
    <property type="component" value="Unplaced"/>
</dbReference>
<organism evidence="4 5">
    <name type="scientific">Pyricularia grisea</name>
    <name type="common">Crabgrass-specific blast fungus</name>
    <name type="synonym">Magnaporthe grisea</name>
    <dbReference type="NCBI Taxonomy" id="148305"/>
    <lineage>
        <taxon>Eukaryota</taxon>
        <taxon>Fungi</taxon>
        <taxon>Dikarya</taxon>
        <taxon>Ascomycota</taxon>
        <taxon>Pezizomycotina</taxon>
        <taxon>Sordariomycetes</taxon>
        <taxon>Sordariomycetidae</taxon>
        <taxon>Magnaporthales</taxon>
        <taxon>Pyriculariaceae</taxon>
        <taxon>Pyricularia</taxon>
    </lineage>
</organism>
<protein>
    <recommendedName>
        <fullName evidence="6">UBX domain-containing protein</fullName>
    </recommendedName>
</protein>
<keyword evidence="4" id="KW-1185">Reference proteome</keyword>
<dbReference type="KEGG" id="pgri:PgNI_01442"/>
<dbReference type="Pfam" id="PF00789">
    <property type="entry name" value="UBX"/>
    <property type="match status" value="1"/>
</dbReference>
<dbReference type="SUPFAM" id="SSF54236">
    <property type="entry name" value="Ubiquitin-like"/>
    <property type="match status" value="1"/>
</dbReference>
<dbReference type="Gene3D" id="1.10.8.10">
    <property type="entry name" value="DNA helicase RuvA subunit, C-terminal domain"/>
    <property type="match status" value="1"/>
</dbReference>
<dbReference type="GO" id="GO:0061025">
    <property type="term" value="P:membrane fusion"/>
    <property type="evidence" value="ECO:0007669"/>
    <property type="project" value="TreeGrafter"/>
</dbReference>
<dbReference type="CDD" id="cd14348">
    <property type="entry name" value="UBA_p47"/>
    <property type="match status" value="1"/>
</dbReference>
<dbReference type="AlphaFoldDB" id="A0A6P8BKY0"/>
<sequence length="412" mass="44728">MASNTSHEDAVNHFSDLTGVSANEAKTYLTTYHWDMDQALQAFYEDEDDDTPGARAMPAPGQEDSYTGPRTLDGRPVPYSSGATASSSSQASKKSTGGSKLRTLGDLSAQDDEDHQDDEEKRRSLFAGGEKSGLAVQDPSQAPQDLVRDIIEKARRNAERGGPSSSSGAAPEAPSRFTGSGQTLGGDGVPSRTIPDPRGSPIPRETSQPQQTVERTLHMWEDGFSIDDGPLHRLDDPRNTQTLRMINQGRVPLHLMNINYDEQVDVKLVKHEENWHQLPRIYRPFGGEGRRLGSPVPGDGNAAASSSATTTQAPASTPSNAASNPTTGLDESLPILTIRIQMPNGARVPARFNTTQTVGDVYEFVQNAHPETLTRNWVLATTFPNKEHIDRSTVLGEMNEFKRGGTAVVKWV</sequence>
<dbReference type="PANTHER" id="PTHR23333:SF20">
    <property type="entry name" value="NSFL1 COFACTOR P47"/>
    <property type="match status" value="1"/>
</dbReference>
<dbReference type="GO" id="GO:0005829">
    <property type="term" value="C:cytosol"/>
    <property type="evidence" value="ECO:0007669"/>
    <property type="project" value="TreeGrafter"/>
</dbReference>
<feature type="compositionally biased region" description="Low complexity" evidence="1">
    <location>
        <begin position="160"/>
        <end position="176"/>
    </location>
</feature>
<reference evidence="5" key="2">
    <citation type="submission" date="2019-10" db="EMBL/GenBank/DDBJ databases">
        <authorList>
            <consortium name="NCBI Genome Project"/>
        </authorList>
    </citation>
    <scope>NUCLEOTIDE SEQUENCE</scope>
    <source>
        <strain evidence="5">NI907</strain>
    </source>
</reference>
<feature type="compositionally biased region" description="Low complexity" evidence="1">
    <location>
        <begin position="80"/>
        <end position="100"/>
    </location>
</feature>
<dbReference type="GO" id="GO:0005634">
    <property type="term" value="C:nucleus"/>
    <property type="evidence" value="ECO:0007669"/>
    <property type="project" value="TreeGrafter"/>
</dbReference>
<reference evidence="5" key="1">
    <citation type="journal article" date="2019" name="Mol. Biol. Evol.">
        <title>Blast fungal genomes show frequent chromosomal changes, gene gains and losses, and effector gene turnover.</title>
        <authorList>
            <person name="Gomez Luciano L.B."/>
            <person name="Jason Tsai I."/>
            <person name="Chuma I."/>
            <person name="Tosa Y."/>
            <person name="Chen Y.H."/>
            <person name="Li J.Y."/>
            <person name="Li M.Y."/>
            <person name="Jade Lu M.Y."/>
            <person name="Nakayashiki H."/>
            <person name="Li W.H."/>
        </authorList>
    </citation>
    <scope>NUCLEOTIDE SEQUENCE</scope>
    <source>
        <strain evidence="5">NI907</strain>
    </source>
</reference>